<gene>
    <name evidence="1" type="ORF">J2S43_007442</name>
</gene>
<keyword evidence="2" id="KW-1185">Reference proteome</keyword>
<organism evidence="1 2">
    <name type="scientific">Catenuloplanes nepalensis</name>
    <dbReference type="NCBI Taxonomy" id="587533"/>
    <lineage>
        <taxon>Bacteria</taxon>
        <taxon>Bacillati</taxon>
        <taxon>Actinomycetota</taxon>
        <taxon>Actinomycetes</taxon>
        <taxon>Micromonosporales</taxon>
        <taxon>Micromonosporaceae</taxon>
        <taxon>Catenuloplanes</taxon>
    </lineage>
</organism>
<name>A0ABT9N5W1_9ACTN</name>
<sequence length="129" mass="14597">MTRSTGARPGKAVVVIKDLTALHGPTTGTVTLPHHLMWQAADVRTFDLDNPRKLRRLYEVVLREARGDKDLMDWLDGRTLHTHWPSLHLPHGVRHVWELSHPTLSTAREASPDQANPAYGQWLMQRSAA</sequence>
<proteinExistence type="predicted"/>
<reference evidence="1 2" key="1">
    <citation type="submission" date="2023-07" db="EMBL/GenBank/DDBJ databases">
        <title>Sequencing the genomes of 1000 actinobacteria strains.</title>
        <authorList>
            <person name="Klenk H.-P."/>
        </authorList>
    </citation>
    <scope>NUCLEOTIDE SEQUENCE [LARGE SCALE GENOMIC DNA]</scope>
    <source>
        <strain evidence="1 2">DSM 44710</strain>
    </source>
</reference>
<dbReference type="Proteomes" id="UP001240984">
    <property type="component" value="Unassembled WGS sequence"/>
</dbReference>
<protein>
    <submittedName>
        <fullName evidence="1">Uncharacterized protein</fullName>
    </submittedName>
</protein>
<dbReference type="RefSeq" id="WP_306837191.1">
    <property type="nucleotide sequence ID" value="NZ_JAUSRA010000001.1"/>
</dbReference>
<evidence type="ECO:0000313" key="2">
    <source>
        <dbReference type="Proteomes" id="UP001240984"/>
    </source>
</evidence>
<dbReference type="EMBL" id="JAUSRA010000001">
    <property type="protein sequence ID" value="MDP9798930.1"/>
    <property type="molecule type" value="Genomic_DNA"/>
</dbReference>
<evidence type="ECO:0000313" key="1">
    <source>
        <dbReference type="EMBL" id="MDP9798930.1"/>
    </source>
</evidence>
<accession>A0ABT9N5W1</accession>
<comment type="caution">
    <text evidence="1">The sequence shown here is derived from an EMBL/GenBank/DDBJ whole genome shotgun (WGS) entry which is preliminary data.</text>
</comment>